<dbReference type="AlphaFoldDB" id="A0A1U9Z9Q6"/>
<proteinExistence type="predicted"/>
<keyword evidence="3" id="KW-1185">Reference proteome</keyword>
<dbReference type="KEGG" id="mmed:Mame_05133"/>
<sequence>MSYEIATLPISGLMEPAFRAGIALARLDERIARSPVGAGFLERQHFADACASLWIDGELVHLETSSSTTLFAIPARRPTNSPSPATCCSPAGGFRASLLIGHYRLTACARCDRFRRSPRPTRARRRWSAPSARQSRSRPCPIRKGRGRVTEMRRICPTSTMPPSMRRWPIVGRNRGRYTSAPHRRPCDGQQPRKGSDDL</sequence>
<keyword evidence="2" id="KW-0614">Plasmid</keyword>
<accession>A0A1U9Z9Q6</accession>
<organism evidence="2 3">
    <name type="scientific">Martelella mediterranea DSM 17316</name>
    <dbReference type="NCBI Taxonomy" id="1122214"/>
    <lineage>
        <taxon>Bacteria</taxon>
        <taxon>Pseudomonadati</taxon>
        <taxon>Pseudomonadota</taxon>
        <taxon>Alphaproteobacteria</taxon>
        <taxon>Hyphomicrobiales</taxon>
        <taxon>Aurantimonadaceae</taxon>
        <taxon>Martelella</taxon>
    </lineage>
</organism>
<name>A0A1U9Z9Q6_9HYPH</name>
<evidence type="ECO:0000313" key="3">
    <source>
        <dbReference type="Proteomes" id="UP000191135"/>
    </source>
</evidence>
<dbReference type="Proteomes" id="UP000191135">
    <property type="component" value="Plasmid pMM170"/>
</dbReference>
<evidence type="ECO:0000256" key="1">
    <source>
        <dbReference type="SAM" id="MobiDB-lite"/>
    </source>
</evidence>
<protein>
    <submittedName>
        <fullName evidence="2">Uncharacterized protein</fullName>
    </submittedName>
</protein>
<feature type="compositionally biased region" description="Low complexity" evidence="1">
    <location>
        <begin position="128"/>
        <end position="140"/>
    </location>
</feature>
<geneLocation type="plasmid" evidence="3">
    <name>pmm170</name>
</geneLocation>
<dbReference type="EMBL" id="CP020333">
    <property type="protein sequence ID" value="AQZ54425.1"/>
    <property type="molecule type" value="Genomic_DNA"/>
</dbReference>
<feature type="region of interest" description="Disordered" evidence="1">
    <location>
        <begin position="157"/>
        <end position="199"/>
    </location>
</feature>
<gene>
    <name evidence="2" type="ORF">Mame_05133</name>
</gene>
<reference evidence="2 3" key="1">
    <citation type="submission" date="2017-03" db="EMBL/GenBank/DDBJ databases">
        <title>Foreign affairs: Plasmid Transfer between Roseobacters and Rhizobia.</title>
        <authorList>
            <person name="Bartling P."/>
            <person name="Bunk B."/>
            <person name="Overmann J."/>
            <person name="Brinkmann H."/>
            <person name="Petersen J."/>
        </authorList>
    </citation>
    <scope>NUCLEOTIDE SEQUENCE [LARGE SCALE GENOMIC DNA]</scope>
    <source>
        <strain evidence="2 3">MACL11</strain>
        <plasmid evidence="3">Plasmid pmm170</plasmid>
    </source>
</reference>
<feature type="region of interest" description="Disordered" evidence="1">
    <location>
        <begin position="119"/>
        <end position="144"/>
    </location>
</feature>
<evidence type="ECO:0000313" key="2">
    <source>
        <dbReference type="EMBL" id="AQZ54425.1"/>
    </source>
</evidence>